<evidence type="ECO:0000256" key="13">
    <source>
        <dbReference type="ARBA" id="ARBA00023316"/>
    </source>
</evidence>
<keyword evidence="8" id="KW-0735">Signal-anchor</keyword>
<evidence type="ECO:0000256" key="7">
    <source>
        <dbReference type="ARBA" id="ARBA00022801"/>
    </source>
</evidence>
<dbReference type="InterPro" id="IPR017853">
    <property type="entry name" value="GH"/>
</dbReference>
<dbReference type="GO" id="GO:0005886">
    <property type="term" value="C:plasma membrane"/>
    <property type="evidence" value="ECO:0007669"/>
    <property type="project" value="UniProtKB-SubCell"/>
</dbReference>
<sequence length="686" mass="72966">MSSDPRSFSFNHGDDNPVDDPRRQISPLHEYPSANTAPYDNISPISGHGPGDRGLAAVPEHGDRNWGLAHTQSMRTQSTTTPGMDNMGPSAVGGGISGIALGVANTNDRQSGVDAFRDTDGRGQTQHFPAERGYHTSGSDNPYIPAPPLAAPYESAETLRPRESYGSGAALAAAAASPAGHLTPGASNPSRRSLIDSPYQGVGALDAGPYQRQSVYNNGDYPLVINPDEIIDDGDDGFVLPSSKAAGHRAQAVPAAGAGAAAGGMLGGFFGGKKAAAAGPSYGPVPGAGIEAAEKGQWAKPKPGGGSRKRGWIVGIVLAFVIVGAIVGGAVGGILGNRENDKEGPSSSTETADGDNAKNGDLDKDSSEIKALMGNTDLHKVFPGVDYTPWGTQYPLCEKWPPSQNNVTRDMAVLSQLTNTVRLYGTDCNQTEMVLHAIDRLELKDMKLWLGVWIDTNDTTNARQVKQLYNILDNADDLSIFKGAIVGNEALYRAGSDKQSAQTKLVGYMDDVRDHFKQHNIDLPIATSDLGDNWNEALAAKSDAVMSNVHPFFAGVEVDVAASWTWSFWNNHNLPLTQGTKKKQIISEVGWPSGGGNDCGQGANCPNDSAGSVAGIDEMNQFMSDWICQALDNGTDYFWFEAFDEPWKVQYNTKDEQWEDKWGLMDAARNLKKGLKIPDCGGKTAS</sequence>
<keyword evidence="5" id="KW-1003">Cell membrane</keyword>
<dbReference type="FunFam" id="3.20.20.80:FF:000151">
    <property type="entry name" value="Glucan endo-1,3-beta-glucosidase btgC"/>
    <property type="match status" value="1"/>
</dbReference>
<feature type="region of interest" description="Disordered" evidence="18">
    <location>
        <begin position="110"/>
        <end position="150"/>
    </location>
</feature>
<evidence type="ECO:0000256" key="2">
    <source>
        <dbReference type="ARBA" id="ARBA00004401"/>
    </source>
</evidence>
<keyword evidence="9 19" id="KW-1133">Transmembrane helix</keyword>
<keyword evidence="14" id="KW-0624">Polysaccharide degradation</keyword>
<comment type="subcellular location">
    <subcellularLocation>
        <location evidence="2">Cell membrane</location>
        <topology evidence="2">Single-pass type II membrane protein</topology>
    </subcellularLocation>
</comment>
<dbReference type="EC" id="3.2.1.39" evidence="4"/>
<evidence type="ECO:0000256" key="12">
    <source>
        <dbReference type="ARBA" id="ARBA00023277"/>
    </source>
</evidence>
<comment type="catalytic activity">
    <reaction evidence="1">
        <text>Hydrolysis of (1-&gt;3)-beta-D-glucosidic linkages in (1-&gt;3)-beta-D-glucans.</text>
        <dbReference type="EC" id="3.2.1.39"/>
    </reaction>
</comment>
<dbReference type="GO" id="GO:0071555">
    <property type="term" value="P:cell wall organization"/>
    <property type="evidence" value="ECO:0007669"/>
    <property type="project" value="UniProtKB-KW"/>
</dbReference>
<feature type="compositionally biased region" description="Basic and acidic residues" evidence="18">
    <location>
        <begin position="12"/>
        <end position="23"/>
    </location>
</feature>
<evidence type="ECO:0000256" key="16">
    <source>
        <dbReference type="ARBA" id="ARBA00042373"/>
    </source>
</evidence>
<evidence type="ECO:0000256" key="9">
    <source>
        <dbReference type="ARBA" id="ARBA00022989"/>
    </source>
</evidence>
<dbReference type="AlphaFoldDB" id="A0AAD4CR46"/>
<feature type="transmembrane region" description="Helical" evidence="19">
    <location>
        <begin position="312"/>
        <end position="335"/>
    </location>
</feature>
<dbReference type="PANTHER" id="PTHR16631">
    <property type="entry name" value="GLUCAN 1,3-BETA-GLUCOSIDASE"/>
    <property type="match status" value="1"/>
</dbReference>
<organism evidence="20 21">
    <name type="scientific">Aspergillus nanangensis</name>
    <dbReference type="NCBI Taxonomy" id="2582783"/>
    <lineage>
        <taxon>Eukaryota</taxon>
        <taxon>Fungi</taxon>
        <taxon>Dikarya</taxon>
        <taxon>Ascomycota</taxon>
        <taxon>Pezizomycotina</taxon>
        <taxon>Eurotiomycetes</taxon>
        <taxon>Eurotiomycetidae</taxon>
        <taxon>Eurotiales</taxon>
        <taxon>Aspergillaceae</taxon>
        <taxon>Aspergillus</taxon>
        <taxon>Aspergillus subgen. Circumdati</taxon>
    </lineage>
</organism>
<dbReference type="SUPFAM" id="SSF51445">
    <property type="entry name" value="(Trans)glycosidases"/>
    <property type="match status" value="1"/>
</dbReference>
<evidence type="ECO:0000256" key="19">
    <source>
        <dbReference type="SAM" id="Phobius"/>
    </source>
</evidence>
<evidence type="ECO:0000256" key="14">
    <source>
        <dbReference type="ARBA" id="ARBA00023326"/>
    </source>
</evidence>
<gene>
    <name evidence="20" type="ORF">FE257_004729</name>
</gene>
<dbReference type="GO" id="GO:0005576">
    <property type="term" value="C:extracellular region"/>
    <property type="evidence" value="ECO:0007669"/>
    <property type="project" value="TreeGrafter"/>
</dbReference>
<keyword evidence="7" id="KW-0378">Hydrolase</keyword>
<evidence type="ECO:0000256" key="10">
    <source>
        <dbReference type="ARBA" id="ARBA00023136"/>
    </source>
</evidence>
<dbReference type="GO" id="GO:0042973">
    <property type="term" value="F:glucan endo-1,3-beta-D-glucosidase activity"/>
    <property type="evidence" value="ECO:0007669"/>
    <property type="project" value="UniProtKB-EC"/>
</dbReference>
<dbReference type="EMBL" id="VCAU01000020">
    <property type="protein sequence ID" value="KAF9891165.1"/>
    <property type="molecule type" value="Genomic_DNA"/>
</dbReference>
<feature type="region of interest" description="Disordered" evidence="18">
    <location>
        <begin position="1"/>
        <end position="92"/>
    </location>
</feature>
<comment type="similarity">
    <text evidence="3">Belongs to the glycosyl hydrolase 17 family.</text>
</comment>
<feature type="compositionally biased region" description="Polar residues" evidence="18">
    <location>
        <begin position="1"/>
        <end position="10"/>
    </location>
</feature>
<evidence type="ECO:0000256" key="17">
    <source>
        <dbReference type="ARBA" id="ARBA00043078"/>
    </source>
</evidence>
<evidence type="ECO:0000256" key="4">
    <source>
        <dbReference type="ARBA" id="ARBA00012780"/>
    </source>
</evidence>
<evidence type="ECO:0000313" key="21">
    <source>
        <dbReference type="Proteomes" id="UP001194746"/>
    </source>
</evidence>
<evidence type="ECO:0000256" key="3">
    <source>
        <dbReference type="ARBA" id="ARBA00008773"/>
    </source>
</evidence>
<dbReference type="Gene3D" id="3.20.20.80">
    <property type="entry name" value="Glycosidases"/>
    <property type="match status" value="1"/>
</dbReference>
<evidence type="ECO:0000256" key="5">
    <source>
        <dbReference type="ARBA" id="ARBA00022475"/>
    </source>
</evidence>
<proteinExistence type="inferred from homology"/>
<keyword evidence="6 19" id="KW-0812">Transmembrane</keyword>
<evidence type="ECO:0000256" key="11">
    <source>
        <dbReference type="ARBA" id="ARBA00023180"/>
    </source>
</evidence>
<keyword evidence="10 19" id="KW-0472">Membrane</keyword>
<name>A0AAD4CR46_ASPNN</name>
<keyword evidence="12" id="KW-0119">Carbohydrate metabolism</keyword>
<evidence type="ECO:0000256" key="1">
    <source>
        <dbReference type="ARBA" id="ARBA00000382"/>
    </source>
</evidence>
<dbReference type="GO" id="GO:0000272">
    <property type="term" value="P:polysaccharide catabolic process"/>
    <property type="evidence" value="ECO:0007669"/>
    <property type="project" value="UniProtKB-KW"/>
</dbReference>
<dbReference type="InterPro" id="IPR050732">
    <property type="entry name" value="Beta-glucan_modifiers"/>
</dbReference>
<keyword evidence="21" id="KW-1185">Reference proteome</keyword>
<feature type="compositionally biased region" description="Polar residues" evidence="18">
    <location>
        <begin position="70"/>
        <end position="83"/>
    </location>
</feature>
<dbReference type="GO" id="GO:0009277">
    <property type="term" value="C:fungal-type cell wall"/>
    <property type="evidence" value="ECO:0007669"/>
    <property type="project" value="TreeGrafter"/>
</dbReference>
<keyword evidence="13" id="KW-0961">Cell wall biogenesis/degradation</keyword>
<evidence type="ECO:0000256" key="6">
    <source>
        <dbReference type="ARBA" id="ARBA00022692"/>
    </source>
</evidence>
<dbReference type="PANTHER" id="PTHR16631:SF17">
    <property type="entry name" value="GLUCAN ENDO-1,3-BETA-GLUCOSIDASE BTGC"/>
    <property type="match status" value="1"/>
</dbReference>
<reference evidence="20" key="1">
    <citation type="journal article" date="2019" name="Beilstein J. Org. Chem.">
        <title>Nanangenines: drimane sesquiterpenoids as the dominant metabolite cohort of a novel Australian fungus, Aspergillus nanangensis.</title>
        <authorList>
            <person name="Lacey H.J."/>
            <person name="Gilchrist C.L.M."/>
            <person name="Crombie A."/>
            <person name="Kalaitzis J.A."/>
            <person name="Vuong D."/>
            <person name="Rutledge P.J."/>
            <person name="Turner P."/>
            <person name="Pitt J.I."/>
            <person name="Lacey E."/>
            <person name="Chooi Y.H."/>
            <person name="Piggott A.M."/>
        </authorList>
    </citation>
    <scope>NUCLEOTIDE SEQUENCE</scope>
    <source>
        <strain evidence="20">MST-FP2251</strain>
    </source>
</reference>
<dbReference type="Proteomes" id="UP001194746">
    <property type="component" value="Unassembled WGS sequence"/>
</dbReference>
<comment type="function">
    <text evidence="15">Glucanases play a role in cell expansion during growth, in cell-cell fusion during mating, and in spore release during sporulation. This enzyme may be involved in beta-glucan degradation. Active on laminarin and lichenan.</text>
</comment>
<evidence type="ECO:0000256" key="15">
    <source>
        <dbReference type="ARBA" id="ARBA00037649"/>
    </source>
</evidence>
<feature type="region of interest" description="Disordered" evidence="18">
    <location>
        <begin position="335"/>
        <end position="364"/>
    </location>
</feature>
<evidence type="ECO:0000256" key="18">
    <source>
        <dbReference type="SAM" id="MobiDB-lite"/>
    </source>
</evidence>
<keyword evidence="11" id="KW-0325">Glycoprotein</keyword>
<evidence type="ECO:0000256" key="8">
    <source>
        <dbReference type="ARBA" id="ARBA00022968"/>
    </source>
</evidence>
<dbReference type="GO" id="GO:0009986">
    <property type="term" value="C:cell surface"/>
    <property type="evidence" value="ECO:0007669"/>
    <property type="project" value="TreeGrafter"/>
</dbReference>
<evidence type="ECO:0000313" key="20">
    <source>
        <dbReference type="EMBL" id="KAF9891165.1"/>
    </source>
</evidence>
<protein>
    <recommendedName>
        <fullName evidence="4">glucan endo-1,3-beta-D-glucosidase</fullName>
        <ecNumber evidence="4">3.2.1.39</ecNumber>
    </recommendedName>
    <alternativeName>
        <fullName evidence="17">Endo-1,3-beta-glucanase btgC</fullName>
    </alternativeName>
    <alternativeName>
        <fullName evidence="16">Laminarinase btgC</fullName>
    </alternativeName>
</protein>
<comment type="caution">
    <text evidence="20">The sequence shown here is derived from an EMBL/GenBank/DDBJ whole genome shotgun (WGS) entry which is preliminary data.</text>
</comment>
<feature type="compositionally biased region" description="Basic and acidic residues" evidence="18">
    <location>
        <begin position="355"/>
        <end position="364"/>
    </location>
</feature>
<reference evidence="20" key="2">
    <citation type="submission" date="2020-02" db="EMBL/GenBank/DDBJ databases">
        <authorList>
            <person name="Gilchrist C.L.M."/>
            <person name="Chooi Y.-H."/>
        </authorList>
    </citation>
    <scope>NUCLEOTIDE SEQUENCE</scope>
    <source>
        <strain evidence="20">MST-FP2251</strain>
    </source>
</reference>
<accession>A0AAD4CR46</accession>